<keyword evidence="3" id="KW-1185">Reference proteome</keyword>
<reference evidence="3" key="1">
    <citation type="journal article" date="2023" name="Mol. Phylogenet. Evol.">
        <title>Genome-scale phylogeny and comparative genomics of the fungal order Sordariales.</title>
        <authorList>
            <person name="Hensen N."/>
            <person name="Bonometti L."/>
            <person name="Westerberg I."/>
            <person name="Brannstrom I.O."/>
            <person name="Guillou S."/>
            <person name="Cros-Aarteil S."/>
            <person name="Calhoun S."/>
            <person name="Haridas S."/>
            <person name="Kuo A."/>
            <person name="Mondo S."/>
            <person name="Pangilinan J."/>
            <person name="Riley R."/>
            <person name="LaButti K."/>
            <person name="Andreopoulos B."/>
            <person name="Lipzen A."/>
            <person name="Chen C."/>
            <person name="Yan M."/>
            <person name="Daum C."/>
            <person name="Ng V."/>
            <person name="Clum A."/>
            <person name="Steindorff A."/>
            <person name="Ohm R.A."/>
            <person name="Martin F."/>
            <person name="Silar P."/>
            <person name="Natvig D.O."/>
            <person name="Lalanne C."/>
            <person name="Gautier V."/>
            <person name="Ament-Velasquez S.L."/>
            <person name="Kruys A."/>
            <person name="Hutchinson M.I."/>
            <person name="Powell A.J."/>
            <person name="Barry K."/>
            <person name="Miller A.N."/>
            <person name="Grigoriev I.V."/>
            <person name="Debuchy R."/>
            <person name="Gladieux P."/>
            <person name="Hiltunen Thoren M."/>
            <person name="Johannesson H."/>
        </authorList>
    </citation>
    <scope>NUCLEOTIDE SEQUENCE [LARGE SCALE GENOMIC DNA]</scope>
    <source>
        <strain evidence="3">CBS 284.82</strain>
    </source>
</reference>
<evidence type="ECO:0000313" key="2">
    <source>
        <dbReference type="EMBL" id="KAK4031274.1"/>
    </source>
</evidence>
<keyword evidence="1" id="KW-0812">Transmembrane</keyword>
<protein>
    <submittedName>
        <fullName evidence="2">Uncharacterized protein</fullName>
    </submittedName>
</protein>
<dbReference type="AlphaFoldDB" id="A0AAN6SKS1"/>
<sequence length="210" mass="23085">MAINIRDSLTNQSTDPAVFTIVEPFFDYVMFVLLVLLFALAVRKSKGLCSQPHPAWNYPTVAYMPTAQGAAVLVPVAYHGAAAQPYQPTPACRPTCRVAKAGIHVTVMQDNTADAEQRATISSNYAGALKWLRVYRIPKNRCLYVRWDVPSTQPEFTALASELGVGYNLVQSLSISWFRVRPVSVEHHNGLPFGGVLAEVFTSMVRATAL</sequence>
<evidence type="ECO:0000256" key="1">
    <source>
        <dbReference type="SAM" id="Phobius"/>
    </source>
</evidence>
<evidence type="ECO:0000313" key="3">
    <source>
        <dbReference type="Proteomes" id="UP001303115"/>
    </source>
</evidence>
<organism evidence="2 3">
    <name type="scientific">Parachaetomium inaequale</name>
    <dbReference type="NCBI Taxonomy" id="2588326"/>
    <lineage>
        <taxon>Eukaryota</taxon>
        <taxon>Fungi</taxon>
        <taxon>Dikarya</taxon>
        <taxon>Ascomycota</taxon>
        <taxon>Pezizomycotina</taxon>
        <taxon>Sordariomycetes</taxon>
        <taxon>Sordariomycetidae</taxon>
        <taxon>Sordariales</taxon>
        <taxon>Chaetomiaceae</taxon>
        <taxon>Parachaetomium</taxon>
    </lineage>
</organism>
<keyword evidence="1" id="KW-1133">Transmembrane helix</keyword>
<comment type="caution">
    <text evidence="2">The sequence shown here is derived from an EMBL/GenBank/DDBJ whole genome shotgun (WGS) entry which is preliminary data.</text>
</comment>
<keyword evidence="1" id="KW-0472">Membrane</keyword>
<name>A0AAN6SKS1_9PEZI</name>
<accession>A0AAN6SKS1</accession>
<feature type="transmembrane region" description="Helical" evidence="1">
    <location>
        <begin position="25"/>
        <end position="42"/>
    </location>
</feature>
<dbReference type="Proteomes" id="UP001303115">
    <property type="component" value="Unassembled WGS sequence"/>
</dbReference>
<dbReference type="EMBL" id="MU854912">
    <property type="protein sequence ID" value="KAK4031274.1"/>
    <property type="molecule type" value="Genomic_DNA"/>
</dbReference>
<proteinExistence type="predicted"/>
<gene>
    <name evidence="2" type="ORF">C8A01DRAFT_42256</name>
</gene>